<dbReference type="InterPro" id="IPR041577">
    <property type="entry name" value="RT_RNaseH_2"/>
</dbReference>
<dbReference type="InterPro" id="IPR036397">
    <property type="entry name" value="RNaseH_sf"/>
</dbReference>
<dbReference type="Gene3D" id="3.10.20.370">
    <property type="match status" value="1"/>
</dbReference>
<keyword evidence="3" id="KW-0540">Nuclease</keyword>
<evidence type="ECO:0000256" key="6">
    <source>
        <dbReference type="ARBA" id="ARBA00023268"/>
    </source>
</evidence>
<evidence type="ECO:0000313" key="9">
    <source>
        <dbReference type="Proteomes" id="UP000499080"/>
    </source>
</evidence>
<dbReference type="FunFam" id="3.30.420.10:FF:000032">
    <property type="entry name" value="Retrovirus-related Pol polyprotein from transposon 297-like Protein"/>
    <property type="match status" value="1"/>
</dbReference>
<dbReference type="EMBL" id="BGPR01005824">
    <property type="protein sequence ID" value="GBN13759.1"/>
    <property type="molecule type" value="Genomic_DNA"/>
</dbReference>
<dbReference type="InterPro" id="IPR041588">
    <property type="entry name" value="Integrase_H2C2"/>
</dbReference>
<comment type="caution">
    <text evidence="8">The sequence shown here is derived from an EMBL/GenBank/DDBJ whole genome shotgun (WGS) entry which is preliminary data.</text>
</comment>
<dbReference type="InterPro" id="IPR001584">
    <property type="entry name" value="Integrase_cat-core"/>
</dbReference>
<dbReference type="PANTHER" id="PTHR37984:SF5">
    <property type="entry name" value="PROTEIN NYNRIN-LIKE"/>
    <property type="match status" value="1"/>
</dbReference>
<dbReference type="EC" id="2.7.7.49" evidence="1"/>
<dbReference type="Gene3D" id="1.10.340.70">
    <property type="match status" value="1"/>
</dbReference>
<dbReference type="InterPro" id="IPR043128">
    <property type="entry name" value="Rev_trsase/Diguanyl_cyclase"/>
</dbReference>
<evidence type="ECO:0000256" key="1">
    <source>
        <dbReference type="ARBA" id="ARBA00012493"/>
    </source>
</evidence>
<keyword evidence="4" id="KW-0255">Endonuclease</keyword>
<evidence type="ECO:0000259" key="7">
    <source>
        <dbReference type="PROSITE" id="PS50994"/>
    </source>
</evidence>
<keyword evidence="2" id="KW-0548">Nucleotidyltransferase</keyword>
<evidence type="ECO:0000256" key="4">
    <source>
        <dbReference type="ARBA" id="ARBA00022759"/>
    </source>
</evidence>
<dbReference type="InterPro" id="IPR043502">
    <property type="entry name" value="DNA/RNA_pol_sf"/>
</dbReference>
<dbReference type="GO" id="GO:0003676">
    <property type="term" value="F:nucleic acid binding"/>
    <property type="evidence" value="ECO:0007669"/>
    <property type="project" value="InterPro"/>
</dbReference>
<dbReference type="PROSITE" id="PS50994">
    <property type="entry name" value="INTEGRASE"/>
    <property type="match status" value="1"/>
</dbReference>
<sequence>MSDINAVQIPVFNRSDPGLWFVMCESTFALATPKAITESVTKYNYLVSHLPPDSASLVRDVLMKPDTLTQLRRFLGMFNFYRCFIHKAAHILAPIVQFLEGHTNKKKSHSSVRKSFEQLKWSENAEKAFLAAKNAIAEATLLRHPIPGAQLSLWVDASDVAIGGTLSQLSQGKWEPIVFFSMKLNKSQQKWSTYDRELFSIYSAIRKFKHMLEGRNFSIYTDQKPLIYAFKQNPNKCSPRQLRHLDLISQYSTDIRHVQGSQNIVADALSRIEVDSITKSPILNFKEFARAQKDDSDIQKFLHNDASSLQLELKPCQTSNCNLLCDTSTAVPRPFVPTFFRKLIFDHLHNLAHPASTKLISARYVWPGMKYQIKQWVRCCESCQRSKFQGHTKTPLGTFSLPDTRFTHIHIDIVGPLPPSEGQIYLLTIIDRFSRWPEAIPIPYMRAKTICREIFDTWISRFGCPSVVTSDQGSQLRSSMFVDFTRMLGTQKIKTTPYHPISNGIVERFHRHLKSAIKAHENEKWSELIPIILLGIRTAVKEDLQSSCSELVYGTTLRLPCDMIDVSDIHPCDIGFVITLNSDDKIKLSTAIQKIPDISSKVTIKNPVKRHPSMILYNVPSNISDEEIQSHLQVFQTYQCPLKIRFQFKGRLTNTRNLVFETPAADFHKLKNIKKVPIKWKMYNLSEFYHIKRCNFCQSFGHTTKDCRYNIPSCANCAGYHQTKECASNYHLCVSCYTQNSVNSSDPAIFHSAKDFNCPCFQEELARFRKSRDY</sequence>
<proteinExistence type="predicted"/>
<dbReference type="GO" id="GO:0015074">
    <property type="term" value="P:DNA integration"/>
    <property type="evidence" value="ECO:0007669"/>
    <property type="project" value="InterPro"/>
</dbReference>
<dbReference type="AlphaFoldDB" id="A0A4Y2LH17"/>
<dbReference type="InterPro" id="IPR050951">
    <property type="entry name" value="Retrovirus_Pol_polyprotein"/>
</dbReference>
<dbReference type="PANTHER" id="PTHR37984">
    <property type="entry name" value="PROTEIN CBG26694"/>
    <property type="match status" value="1"/>
</dbReference>
<evidence type="ECO:0000256" key="2">
    <source>
        <dbReference type="ARBA" id="ARBA00022695"/>
    </source>
</evidence>
<dbReference type="Pfam" id="PF17919">
    <property type="entry name" value="RT_RNaseH_2"/>
    <property type="match status" value="1"/>
</dbReference>
<evidence type="ECO:0000313" key="8">
    <source>
        <dbReference type="EMBL" id="GBN13759.1"/>
    </source>
</evidence>
<dbReference type="FunFam" id="3.10.20.370:FF:000001">
    <property type="entry name" value="Retrovirus-related Pol polyprotein from transposon 17.6-like protein"/>
    <property type="match status" value="1"/>
</dbReference>
<reference evidence="8 9" key="1">
    <citation type="journal article" date="2019" name="Sci. Rep.">
        <title>Orb-weaving spider Araneus ventricosus genome elucidates the spidroin gene catalogue.</title>
        <authorList>
            <person name="Kono N."/>
            <person name="Nakamura H."/>
            <person name="Ohtoshi R."/>
            <person name="Moran D.A.P."/>
            <person name="Shinohara A."/>
            <person name="Yoshida Y."/>
            <person name="Fujiwara M."/>
            <person name="Mori M."/>
            <person name="Tomita M."/>
            <person name="Arakawa K."/>
        </authorList>
    </citation>
    <scope>NUCLEOTIDE SEQUENCE [LARGE SCALE GENOMIC DNA]</scope>
</reference>
<keyword evidence="6" id="KW-0511">Multifunctional enzyme</keyword>
<evidence type="ECO:0000256" key="3">
    <source>
        <dbReference type="ARBA" id="ARBA00022722"/>
    </source>
</evidence>
<dbReference type="Gene3D" id="3.30.70.270">
    <property type="match status" value="1"/>
</dbReference>
<dbReference type="SUPFAM" id="SSF53098">
    <property type="entry name" value="Ribonuclease H-like"/>
    <property type="match status" value="1"/>
</dbReference>
<dbReference type="GO" id="GO:0042575">
    <property type="term" value="C:DNA polymerase complex"/>
    <property type="evidence" value="ECO:0007669"/>
    <property type="project" value="UniProtKB-ARBA"/>
</dbReference>
<dbReference type="GO" id="GO:0003964">
    <property type="term" value="F:RNA-directed DNA polymerase activity"/>
    <property type="evidence" value="ECO:0007669"/>
    <property type="project" value="UniProtKB-KW"/>
</dbReference>
<keyword evidence="2" id="KW-0808">Transferase</keyword>
<dbReference type="GO" id="GO:0004519">
    <property type="term" value="F:endonuclease activity"/>
    <property type="evidence" value="ECO:0007669"/>
    <property type="project" value="UniProtKB-KW"/>
</dbReference>
<keyword evidence="9" id="KW-1185">Reference proteome</keyword>
<organism evidence="8 9">
    <name type="scientific">Araneus ventricosus</name>
    <name type="common">Orbweaver spider</name>
    <name type="synonym">Epeira ventricosa</name>
    <dbReference type="NCBI Taxonomy" id="182803"/>
    <lineage>
        <taxon>Eukaryota</taxon>
        <taxon>Metazoa</taxon>
        <taxon>Ecdysozoa</taxon>
        <taxon>Arthropoda</taxon>
        <taxon>Chelicerata</taxon>
        <taxon>Arachnida</taxon>
        <taxon>Araneae</taxon>
        <taxon>Araneomorphae</taxon>
        <taxon>Entelegynae</taxon>
        <taxon>Araneoidea</taxon>
        <taxon>Araneidae</taxon>
        <taxon>Araneus</taxon>
    </lineage>
</organism>
<gene>
    <name evidence="8" type="primary">Tf2-11_116</name>
    <name evidence="8" type="ORF">AVEN_163295_1</name>
</gene>
<dbReference type="Pfam" id="PF17921">
    <property type="entry name" value="Integrase_H2C2"/>
    <property type="match status" value="1"/>
</dbReference>
<dbReference type="SUPFAM" id="SSF56672">
    <property type="entry name" value="DNA/RNA polymerases"/>
    <property type="match status" value="1"/>
</dbReference>
<dbReference type="InterPro" id="IPR055469">
    <property type="entry name" value="DUF7041"/>
</dbReference>
<dbReference type="Pfam" id="PF23055">
    <property type="entry name" value="DUF7041"/>
    <property type="match status" value="1"/>
</dbReference>
<dbReference type="Pfam" id="PF00665">
    <property type="entry name" value="rve"/>
    <property type="match status" value="1"/>
</dbReference>
<keyword evidence="5" id="KW-0695">RNA-directed DNA polymerase</keyword>
<feature type="domain" description="Integrase catalytic" evidence="7">
    <location>
        <begin position="398"/>
        <end position="568"/>
    </location>
</feature>
<dbReference type="InterPro" id="IPR012337">
    <property type="entry name" value="RNaseH-like_sf"/>
</dbReference>
<name>A0A4Y2LH17_ARAVE</name>
<dbReference type="Proteomes" id="UP000499080">
    <property type="component" value="Unassembled WGS sequence"/>
</dbReference>
<dbReference type="Gene3D" id="3.30.420.10">
    <property type="entry name" value="Ribonuclease H-like superfamily/Ribonuclease H"/>
    <property type="match status" value="1"/>
</dbReference>
<accession>A0A4Y2LH17</accession>
<protein>
    <recommendedName>
        <fullName evidence="1">RNA-directed DNA polymerase</fullName>
        <ecNumber evidence="1">2.7.7.49</ecNumber>
    </recommendedName>
</protein>
<keyword evidence="4" id="KW-0378">Hydrolase</keyword>
<evidence type="ECO:0000256" key="5">
    <source>
        <dbReference type="ARBA" id="ARBA00022918"/>
    </source>
</evidence>
<dbReference type="OrthoDB" id="6436542at2759"/>
<dbReference type="CDD" id="cd09274">
    <property type="entry name" value="RNase_HI_RT_Ty3"/>
    <property type="match status" value="1"/>
</dbReference>